<evidence type="ECO:0000313" key="3">
    <source>
        <dbReference type="Proteomes" id="UP000078504"/>
    </source>
</evidence>
<dbReference type="GO" id="GO:0005829">
    <property type="term" value="C:cytosol"/>
    <property type="evidence" value="ECO:0007669"/>
    <property type="project" value="TreeGrafter"/>
</dbReference>
<dbReference type="AlphaFoldDB" id="A0A1B7HN13"/>
<feature type="domain" description="Glutamine amidotransferase" evidence="1">
    <location>
        <begin position="54"/>
        <end position="194"/>
    </location>
</feature>
<dbReference type="SUPFAM" id="SSF52317">
    <property type="entry name" value="Class I glutamine amidotransferase-like"/>
    <property type="match status" value="1"/>
</dbReference>
<organism evidence="2 3">
    <name type="scientific">Buttiauxella gaviniae ATCC 51604</name>
    <dbReference type="NCBI Taxonomy" id="1354253"/>
    <lineage>
        <taxon>Bacteria</taxon>
        <taxon>Pseudomonadati</taxon>
        <taxon>Pseudomonadota</taxon>
        <taxon>Gammaproteobacteria</taxon>
        <taxon>Enterobacterales</taxon>
        <taxon>Enterobacteriaceae</taxon>
        <taxon>Buttiauxella</taxon>
    </lineage>
</organism>
<dbReference type="Proteomes" id="UP000078504">
    <property type="component" value="Unassembled WGS sequence"/>
</dbReference>
<dbReference type="InterPro" id="IPR017926">
    <property type="entry name" value="GATASE"/>
</dbReference>
<dbReference type="CDD" id="cd01741">
    <property type="entry name" value="GATase1_1"/>
    <property type="match status" value="1"/>
</dbReference>
<keyword evidence="2" id="KW-0436">Ligase</keyword>
<dbReference type="EC" id="6.3.5.2" evidence="2"/>
<comment type="caution">
    <text evidence="2">The sequence shown here is derived from an EMBL/GenBank/DDBJ whole genome shotgun (WGS) entry which is preliminary data.</text>
</comment>
<dbReference type="PANTHER" id="PTHR42695">
    <property type="entry name" value="GLUTAMINE AMIDOTRANSFERASE YLR126C-RELATED"/>
    <property type="match status" value="1"/>
</dbReference>
<gene>
    <name evidence="2" type="ORF">M977_04285</name>
</gene>
<proteinExistence type="predicted"/>
<dbReference type="InterPro" id="IPR044992">
    <property type="entry name" value="ChyE-like"/>
</dbReference>
<dbReference type="PANTHER" id="PTHR42695:SF5">
    <property type="entry name" value="GLUTAMINE AMIDOTRANSFERASE YLR126C-RELATED"/>
    <property type="match status" value="1"/>
</dbReference>
<dbReference type="GO" id="GO:0003922">
    <property type="term" value="F:GMP synthase (glutamine-hydrolyzing) activity"/>
    <property type="evidence" value="ECO:0007669"/>
    <property type="project" value="UniProtKB-EC"/>
</dbReference>
<dbReference type="Gene3D" id="3.40.50.880">
    <property type="match status" value="1"/>
</dbReference>
<sequence length="237" mass="25469">MSETLPLLLVQMGHPPADIRAAVGEQPDWFKAALGDVGPIKVVCPFEGERLPAAGTFSGAVISGSWAMVTDHEEWSERTANWLREIIGAGVPVLGVCYGHQLMAYALGGKVDYHPQGSEVGQIAVSLNDAARHDPLLEGLPTSFDTFLSHEQSVLTLPSCAVVLAASSHDPHQIIRYSSTALSVQFHPEFSAPVMNKIITSRSERVAMKGKDRDALLAAVSDTPFSRAILQRFVASL</sequence>
<dbReference type="PROSITE" id="PS51273">
    <property type="entry name" value="GATASE_TYPE_1"/>
    <property type="match status" value="1"/>
</dbReference>
<dbReference type="NCBIfam" id="NF006562">
    <property type="entry name" value="PRK09065.1"/>
    <property type="match status" value="1"/>
</dbReference>
<protein>
    <submittedName>
        <fullName evidence="2">Glutamine-hydrolyzing GMP synthase</fullName>
        <ecNumber evidence="2">6.3.5.2</ecNumber>
    </submittedName>
</protein>
<dbReference type="PATRIC" id="fig|1354253.4.peg.4398"/>
<dbReference type="EMBL" id="LXEP01000044">
    <property type="protein sequence ID" value="OAT17039.1"/>
    <property type="molecule type" value="Genomic_DNA"/>
</dbReference>
<name>A0A1B7HN13_9ENTR</name>
<accession>A0A1B7HN13</accession>
<dbReference type="InterPro" id="IPR029062">
    <property type="entry name" value="Class_I_gatase-like"/>
</dbReference>
<reference evidence="2 3" key="1">
    <citation type="submission" date="2016-04" db="EMBL/GenBank/DDBJ databases">
        <title>ATOL: Assembling a taxonomically balanced genome-scale reconstruction of the evolutionary history of the Enterobacteriaceae.</title>
        <authorList>
            <person name="Plunkett G.III."/>
            <person name="Neeno-Eckwall E.C."/>
            <person name="Glasner J.D."/>
            <person name="Perna N.T."/>
        </authorList>
    </citation>
    <scope>NUCLEOTIDE SEQUENCE [LARGE SCALE GENOMIC DNA]</scope>
    <source>
        <strain evidence="2 3">ATCC 51604</strain>
    </source>
</reference>
<evidence type="ECO:0000313" key="2">
    <source>
        <dbReference type="EMBL" id="OAT17039.1"/>
    </source>
</evidence>
<dbReference type="Pfam" id="PF00117">
    <property type="entry name" value="GATase"/>
    <property type="match status" value="1"/>
</dbReference>
<evidence type="ECO:0000259" key="1">
    <source>
        <dbReference type="Pfam" id="PF00117"/>
    </source>
</evidence>
<dbReference type="RefSeq" id="WP_064518775.1">
    <property type="nucleotide sequence ID" value="NZ_LXEP01000044.1"/>
</dbReference>